<dbReference type="GO" id="GO:0005886">
    <property type="term" value="C:plasma membrane"/>
    <property type="evidence" value="ECO:0007669"/>
    <property type="project" value="UniProtKB-SubCell"/>
</dbReference>
<evidence type="ECO:0000313" key="8">
    <source>
        <dbReference type="EMBL" id="BBM82437.1"/>
    </source>
</evidence>
<keyword evidence="4 7" id="KW-0812">Transmembrane</keyword>
<dbReference type="KEGG" id="uam:UABAM_00780"/>
<protein>
    <recommendedName>
        <fullName evidence="10">Permease</fullName>
    </recommendedName>
</protein>
<evidence type="ECO:0000313" key="9">
    <source>
        <dbReference type="Proteomes" id="UP000326354"/>
    </source>
</evidence>
<dbReference type="OrthoDB" id="9810876at2"/>
<keyword evidence="3" id="KW-1003">Cell membrane</keyword>
<dbReference type="InterPro" id="IPR052923">
    <property type="entry name" value="UPF0718"/>
</dbReference>
<evidence type="ECO:0000256" key="4">
    <source>
        <dbReference type="ARBA" id="ARBA00022692"/>
    </source>
</evidence>
<evidence type="ECO:0008006" key="10">
    <source>
        <dbReference type="Google" id="ProtNLM"/>
    </source>
</evidence>
<accession>A0A5S9IJ11</accession>
<keyword evidence="6 7" id="KW-0472">Membrane</keyword>
<evidence type="ECO:0000256" key="5">
    <source>
        <dbReference type="ARBA" id="ARBA00022989"/>
    </source>
</evidence>
<dbReference type="RefSeq" id="WP_151966682.1">
    <property type="nucleotide sequence ID" value="NZ_AP019860.1"/>
</dbReference>
<feature type="transmembrane region" description="Helical" evidence="7">
    <location>
        <begin position="12"/>
        <end position="32"/>
    </location>
</feature>
<dbReference type="PANTHER" id="PTHR34184">
    <property type="entry name" value="UPF0718 PROTEIN YCGR"/>
    <property type="match status" value="1"/>
</dbReference>
<evidence type="ECO:0000256" key="3">
    <source>
        <dbReference type="ARBA" id="ARBA00022475"/>
    </source>
</evidence>
<feature type="transmembrane region" description="Helical" evidence="7">
    <location>
        <begin position="311"/>
        <end position="328"/>
    </location>
</feature>
<comment type="similarity">
    <text evidence="2">Belongs to the UPF0718 family.</text>
</comment>
<gene>
    <name evidence="8" type="ORF">UABAM_00780</name>
</gene>
<name>A0A5S9IJ11_UABAM</name>
<feature type="transmembrane region" description="Helical" evidence="7">
    <location>
        <begin position="241"/>
        <end position="263"/>
    </location>
</feature>
<dbReference type="Proteomes" id="UP000326354">
    <property type="component" value="Chromosome"/>
</dbReference>
<reference evidence="8 9" key="1">
    <citation type="submission" date="2019-08" db="EMBL/GenBank/DDBJ databases">
        <title>Complete genome sequence of Candidatus Uab amorphum.</title>
        <authorList>
            <person name="Shiratori T."/>
            <person name="Suzuki S."/>
            <person name="Kakizawa Y."/>
            <person name="Ishida K."/>
        </authorList>
    </citation>
    <scope>NUCLEOTIDE SEQUENCE [LARGE SCALE GENOMIC DNA]</scope>
    <source>
        <strain evidence="8 9">SRT547</strain>
    </source>
</reference>
<evidence type="ECO:0000256" key="2">
    <source>
        <dbReference type="ARBA" id="ARBA00006386"/>
    </source>
</evidence>
<keyword evidence="9" id="KW-1185">Reference proteome</keyword>
<proteinExistence type="inferred from homology"/>
<organism evidence="8 9">
    <name type="scientific">Uabimicrobium amorphum</name>
    <dbReference type="NCBI Taxonomy" id="2596890"/>
    <lineage>
        <taxon>Bacteria</taxon>
        <taxon>Pseudomonadati</taxon>
        <taxon>Planctomycetota</taxon>
        <taxon>Candidatus Uabimicrobiia</taxon>
        <taxon>Candidatus Uabimicrobiales</taxon>
        <taxon>Candidatus Uabimicrobiaceae</taxon>
        <taxon>Candidatus Uabimicrobium</taxon>
    </lineage>
</organism>
<dbReference type="AlphaFoldDB" id="A0A5S9IJ11"/>
<dbReference type="PANTHER" id="PTHR34184:SF4">
    <property type="entry name" value="UPF0718 PROTEIN YCGR"/>
    <property type="match status" value="1"/>
</dbReference>
<feature type="transmembrane region" description="Helical" evidence="7">
    <location>
        <begin position="175"/>
        <end position="194"/>
    </location>
</feature>
<evidence type="ECO:0000256" key="7">
    <source>
        <dbReference type="SAM" id="Phobius"/>
    </source>
</evidence>
<feature type="transmembrane region" description="Helical" evidence="7">
    <location>
        <begin position="206"/>
        <end position="235"/>
    </location>
</feature>
<evidence type="ECO:0000256" key="6">
    <source>
        <dbReference type="ARBA" id="ARBA00023136"/>
    </source>
</evidence>
<keyword evidence="5 7" id="KW-1133">Transmembrane helix</keyword>
<dbReference type="InterPro" id="IPR005524">
    <property type="entry name" value="DUF318"/>
</dbReference>
<comment type="subcellular location">
    <subcellularLocation>
        <location evidence="1">Cell membrane</location>
        <topology evidence="1">Multi-pass membrane protein</topology>
    </subcellularLocation>
</comment>
<sequence length="340" mass="36797">MDILYGIMKETWAITVEMSPYLLFGFLCAGLLHSISSKNHILRHLSKPSFASVVKSALVGVPLPLCSCAVIPVASHLHEEGASPGATISFLTSTPNTGVDSIAVTYGMLGPVWAIVRPITAMFSGIFSGVVTNCFSQQDATSTAEDPPQQQSTKTWRNKFVSIFRYAFFDIVHSIGKWLLIGIIIGGVIAFALPQSFVDQYLHSPVVSYLAMIIIGLPMYVCSTGSIPIAVALIGKGLSPGAALIFLITGPATNSATMSYVWGKMGKKVLVAYLASIIITAISFGFMFDYFYPHINTMIHHHHHGHESSPFAVACAVFLIVLFVNAYIPRRKKTSCCSKK</sequence>
<dbReference type="EMBL" id="AP019860">
    <property type="protein sequence ID" value="BBM82437.1"/>
    <property type="molecule type" value="Genomic_DNA"/>
</dbReference>
<dbReference type="Pfam" id="PF03773">
    <property type="entry name" value="ArsP_1"/>
    <property type="match status" value="1"/>
</dbReference>
<evidence type="ECO:0000256" key="1">
    <source>
        <dbReference type="ARBA" id="ARBA00004651"/>
    </source>
</evidence>
<feature type="transmembrane region" description="Helical" evidence="7">
    <location>
        <begin position="270"/>
        <end position="291"/>
    </location>
</feature>